<dbReference type="InterPro" id="IPR005025">
    <property type="entry name" value="FMN_Rdtase-like_dom"/>
</dbReference>
<evidence type="ECO:0000313" key="4">
    <source>
        <dbReference type="EMBL" id="APM39733.1"/>
    </source>
</evidence>
<feature type="domain" description="NADPH-dependent FMN reductase-like" evidence="3">
    <location>
        <begin position="1"/>
        <end position="155"/>
    </location>
</feature>
<dbReference type="Gene3D" id="3.40.50.360">
    <property type="match status" value="1"/>
</dbReference>
<sequence length="208" mass="23123">MKVIAINGSPRKDGNTSQALNIMAEELEQQGIGVEIIQIGQLNIHGCIACGYCWTSEENYCVFKDDIVNEVTKKMREADGFILASPTYYAGIAGTMKSFLDRVFFTSSDYFKYKVATSISVVRRAGGVDVIHQLNNYLNLAQTVIPPSQYWTVAYGMEKGEVLQDGEGIQTLRKNARSMAWLLKVIDAGKEIIPVPAEGEHIMTNFIR</sequence>
<proteinExistence type="predicted"/>
<dbReference type="PANTHER" id="PTHR43278:SF4">
    <property type="entry name" value="NAD(P)H-DEPENDENT FMN-CONTAINING OXIDOREDUCTASE YWQN-RELATED"/>
    <property type="match status" value="1"/>
</dbReference>
<organism evidence="4 5">
    <name type="scientific">Clostridium kluyveri</name>
    <dbReference type="NCBI Taxonomy" id="1534"/>
    <lineage>
        <taxon>Bacteria</taxon>
        <taxon>Bacillati</taxon>
        <taxon>Bacillota</taxon>
        <taxon>Clostridia</taxon>
        <taxon>Eubacteriales</taxon>
        <taxon>Clostridiaceae</taxon>
        <taxon>Clostridium</taxon>
    </lineage>
</organism>
<evidence type="ECO:0000313" key="5">
    <source>
        <dbReference type="Proteomes" id="UP000184604"/>
    </source>
</evidence>
<dbReference type="EMBL" id="CP018335">
    <property type="protein sequence ID" value="APM39733.1"/>
    <property type="molecule type" value="Genomic_DNA"/>
</dbReference>
<reference evidence="4 5" key="1">
    <citation type="submission" date="2016-12" db="EMBL/GenBank/DDBJ databases">
        <title>Complete genome sequence of Clostridium kluyveri JZZ isolated from the pit mud of a Chinese flavor liquor-making factory.</title>
        <authorList>
            <person name="Wang Y."/>
        </authorList>
    </citation>
    <scope>NUCLEOTIDE SEQUENCE [LARGE SCALE GENOMIC DNA]</scope>
    <source>
        <strain evidence="4 5">JZZ</strain>
    </source>
</reference>
<dbReference type="Proteomes" id="UP000184604">
    <property type="component" value="Chromosome"/>
</dbReference>
<dbReference type="PANTHER" id="PTHR43278">
    <property type="entry name" value="NAD(P)H-DEPENDENT FMN-CONTAINING OXIDOREDUCTASE YWQN-RELATED"/>
    <property type="match status" value="1"/>
</dbReference>
<evidence type="ECO:0000256" key="1">
    <source>
        <dbReference type="ARBA" id="ARBA00022630"/>
    </source>
</evidence>
<dbReference type="OrthoDB" id="9790975at2"/>
<dbReference type="SUPFAM" id="SSF52218">
    <property type="entry name" value="Flavoproteins"/>
    <property type="match status" value="1"/>
</dbReference>
<name>A0A1L5F9S6_CLOKL</name>
<evidence type="ECO:0000256" key="2">
    <source>
        <dbReference type="ARBA" id="ARBA00022643"/>
    </source>
</evidence>
<keyword evidence="1" id="KW-0285">Flavoprotein</keyword>
<dbReference type="GO" id="GO:0016491">
    <property type="term" value="F:oxidoreductase activity"/>
    <property type="evidence" value="ECO:0007669"/>
    <property type="project" value="InterPro"/>
</dbReference>
<gene>
    <name evidence="4" type="ORF">BS101_13810</name>
</gene>
<dbReference type="AlphaFoldDB" id="A0A1L5F9S6"/>
<keyword evidence="2" id="KW-0288">FMN</keyword>
<dbReference type="InterPro" id="IPR029039">
    <property type="entry name" value="Flavoprotein-like_sf"/>
</dbReference>
<protein>
    <submittedName>
        <fullName evidence="4">NADPH-dependent FMN reductase</fullName>
    </submittedName>
</protein>
<dbReference type="RefSeq" id="WP_073539349.1">
    <property type="nucleotide sequence ID" value="NZ_CP018335.1"/>
</dbReference>
<evidence type="ECO:0000259" key="3">
    <source>
        <dbReference type="Pfam" id="PF03358"/>
    </source>
</evidence>
<accession>A0A1L5F9S6</accession>
<dbReference type="InterPro" id="IPR051796">
    <property type="entry name" value="ISF_SsuE-like"/>
</dbReference>
<dbReference type="Pfam" id="PF03358">
    <property type="entry name" value="FMN_red"/>
    <property type="match status" value="1"/>
</dbReference>